<proteinExistence type="predicted"/>
<name>A0A502IGH7_9PSED</name>
<accession>A0A502IGH7</accession>
<dbReference type="Proteomes" id="UP000320914">
    <property type="component" value="Unassembled WGS sequence"/>
</dbReference>
<protein>
    <submittedName>
        <fullName evidence="1">Uncharacterized protein</fullName>
    </submittedName>
</protein>
<sequence>MERIYKTVSVTRPTAGIQALHKNASRIADLVASGCSYSAAVDIAEQVRWFTDDQFSQMLIRSAELVEEAKQVTKSADTTPLTSADMTMNILKARYSKDS</sequence>
<dbReference type="RefSeq" id="WP_140677382.1">
    <property type="nucleotide sequence ID" value="NZ_RCZA01000003.1"/>
</dbReference>
<dbReference type="AlphaFoldDB" id="A0A502IGH7"/>
<gene>
    <name evidence="1" type="ORF">EAH74_07460</name>
</gene>
<comment type="caution">
    <text evidence="1">The sequence shown here is derived from an EMBL/GenBank/DDBJ whole genome shotgun (WGS) entry which is preliminary data.</text>
</comment>
<evidence type="ECO:0000313" key="2">
    <source>
        <dbReference type="Proteomes" id="UP000320914"/>
    </source>
</evidence>
<dbReference type="EMBL" id="RCZA01000003">
    <property type="protein sequence ID" value="TPG85123.1"/>
    <property type="molecule type" value="Genomic_DNA"/>
</dbReference>
<reference evidence="1 2" key="1">
    <citation type="journal article" date="2019" name="Environ. Microbiol.">
        <title>Species interactions and distinct microbial communities in high Arctic permafrost affected cryosols are associated with the CH4 and CO2 gas fluxes.</title>
        <authorList>
            <person name="Altshuler I."/>
            <person name="Hamel J."/>
            <person name="Turney S."/>
            <person name="Magnuson E."/>
            <person name="Levesque R."/>
            <person name="Greer C."/>
            <person name="Whyte L.G."/>
        </authorList>
    </citation>
    <scope>NUCLEOTIDE SEQUENCE [LARGE SCALE GENOMIC DNA]</scope>
    <source>
        <strain evidence="1 2">OWC5</strain>
    </source>
</reference>
<organism evidence="1 2">
    <name type="scientific">Pseudomonas mandelii</name>
    <dbReference type="NCBI Taxonomy" id="75612"/>
    <lineage>
        <taxon>Bacteria</taxon>
        <taxon>Pseudomonadati</taxon>
        <taxon>Pseudomonadota</taxon>
        <taxon>Gammaproteobacteria</taxon>
        <taxon>Pseudomonadales</taxon>
        <taxon>Pseudomonadaceae</taxon>
        <taxon>Pseudomonas</taxon>
    </lineage>
</organism>
<evidence type="ECO:0000313" key="1">
    <source>
        <dbReference type="EMBL" id="TPG85123.1"/>
    </source>
</evidence>